<reference evidence="1 2" key="1">
    <citation type="journal article" date="2019" name="Commun. Biol.">
        <title>The bagworm genome reveals a unique fibroin gene that provides high tensile strength.</title>
        <authorList>
            <person name="Kono N."/>
            <person name="Nakamura H."/>
            <person name="Ohtoshi R."/>
            <person name="Tomita M."/>
            <person name="Numata K."/>
            <person name="Arakawa K."/>
        </authorList>
    </citation>
    <scope>NUCLEOTIDE SEQUENCE [LARGE SCALE GENOMIC DNA]</scope>
</reference>
<dbReference type="Proteomes" id="UP000299102">
    <property type="component" value="Unassembled WGS sequence"/>
</dbReference>
<evidence type="ECO:0000313" key="2">
    <source>
        <dbReference type="Proteomes" id="UP000299102"/>
    </source>
</evidence>
<sequence>MRVRRGKLSPARHADDGREVSSALLIDTVSCRFEFRPSITAKETLTVIGIRSRVIDLKAPTTDGDGWIRHSAFIQTLENHPTPNRRPYATVRQELYLKMSHAYAQKVVLRHVHTKYKSLAESHLDILLVDVGIGGPTTAFWFQKLDSNSRLLFSSRLKFEEFFRFRTSKGQKNPPRITSLFRTLRCSSVDTLLLKNAWRYQVNIDHSCLRCLEVVKIKLLASTRNQGKTRKKRFNTSVDEQRTFVEELSQSYKKKKKSRKVRLTQIGPGKVLSTRPRQTILLTRQPYT</sequence>
<name>A0A4C1XST3_EUMVA</name>
<accession>A0A4C1XST3</accession>
<keyword evidence="2" id="KW-1185">Reference proteome</keyword>
<gene>
    <name evidence="1" type="ORF">EVAR_97172_1</name>
</gene>
<dbReference type="AlphaFoldDB" id="A0A4C1XST3"/>
<protein>
    <submittedName>
        <fullName evidence="1">Uncharacterized protein</fullName>
    </submittedName>
</protein>
<comment type="caution">
    <text evidence="1">The sequence shown here is derived from an EMBL/GenBank/DDBJ whole genome shotgun (WGS) entry which is preliminary data.</text>
</comment>
<organism evidence="1 2">
    <name type="scientific">Eumeta variegata</name>
    <name type="common">Bagworm moth</name>
    <name type="synonym">Eumeta japonica</name>
    <dbReference type="NCBI Taxonomy" id="151549"/>
    <lineage>
        <taxon>Eukaryota</taxon>
        <taxon>Metazoa</taxon>
        <taxon>Ecdysozoa</taxon>
        <taxon>Arthropoda</taxon>
        <taxon>Hexapoda</taxon>
        <taxon>Insecta</taxon>
        <taxon>Pterygota</taxon>
        <taxon>Neoptera</taxon>
        <taxon>Endopterygota</taxon>
        <taxon>Lepidoptera</taxon>
        <taxon>Glossata</taxon>
        <taxon>Ditrysia</taxon>
        <taxon>Tineoidea</taxon>
        <taxon>Psychidae</taxon>
        <taxon>Oiketicinae</taxon>
        <taxon>Eumeta</taxon>
    </lineage>
</organism>
<proteinExistence type="predicted"/>
<evidence type="ECO:0000313" key="1">
    <source>
        <dbReference type="EMBL" id="GBP66220.1"/>
    </source>
</evidence>
<dbReference type="EMBL" id="BGZK01000951">
    <property type="protein sequence ID" value="GBP66220.1"/>
    <property type="molecule type" value="Genomic_DNA"/>
</dbReference>